<keyword evidence="1" id="KW-1133">Transmembrane helix</keyword>
<protein>
    <submittedName>
        <fullName evidence="2">DUF3995 domain-containing protein</fullName>
    </submittedName>
</protein>
<feature type="transmembrane region" description="Helical" evidence="1">
    <location>
        <begin position="21"/>
        <end position="38"/>
    </location>
</feature>
<dbReference type="EMBL" id="JABVEC010000042">
    <property type="protein sequence ID" value="MBC6470465.1"/>
    <property type="molecule type" value="Genomic_DNA"/>
</dbReference>
<evidence type="ECO:0000313" key="2">
    <source>
        <dbReference type="EMBL" id="MBC6470465.1"/>
    </source>
</evidence>
<organism evidence="2 3">
    <name type="scientific">Actinomadura alba</name>
    <dbReference type="NCBI Taxonomy" id="406431"/>
    <lineage>
        <taxon>Bacteria</taxon>
        <taxon>Bacillati</taxon>
        <taxon>Actinomycetota</taxon>
        <taxon>Actinomycetes</taxon>
        <taxon>Streptosporangiales</taxon>
        <taxon>Thermomonosporaceae</taxon>
        <taxon>Actinomadura</taxon>
    </lineage>
</organism>
<proteinExistence type="predicted"/>
<comment type="caution">
    <text evidence="2">The sequence shown here is derived from an EMBL/GenBank/DDBJ whole genome shotgun (WGS) entry which is preliminary data.</text>
</comment>
<dbReference type="RefSeq" id="WP_187247511.1">
    <property type="nucleotide sequence ID" value="NZ_BAAAOK010000022.1"/>
</dbReference>
<feature type="transmembrane region" description="Helical" evidence="1">
    <location>
        <begin position="137"/>
        <end position="160"/>
    </location>
</feature>
<sequence>MKESDGDRACVPARLAWCGHAAFVLGLLYALVSAYWAAGGTAGLDTLGGELERLARARDPLMIAMVWLIAGLKLVAAVLGPALVQSWGRRFPRWMLLTLSWGAATVLVLYGGLLVGGQRLVKTGVLEASPDMDWTAFNWHLFLWDPWFLIWGLLLGAVTWSSTRRRTERTSEMDV</sequence>
<dbReference type="InterPro" id="IPR025058">
    <property type="entry name" value="DUF3995"/>
</dbReference>
<dbReference type="Proteomes" id="UP000805614">
    <property type="component" value="Unassembled WGS sequence"/>
</dbReference>
<keyword evidence="1" id="KW-0812">Transmembrane</keyword>
<feature type="transmembrane region" description="Helical" evidence="1">
    <location>
        <begin position="61"/>
        <end position="84"/>
    </location>
</feature>
<feature type="transmembrane region" description="Helical" evidence="1">
    <location>
        <begin position="96"/>
        <end position="117"/>
    </location>
</feature>
<accession>A0ABR7M017</accession>
<keyword evidence="3" id="KW-1185">Reference proteome</keyword>
<gene>
    <name evidence="2" type="ORF">HKK74_34005</name>
</gene>
<dbReference type="Pfam" id="PF13160">
    <property type="entry name" value="DUF3995"/>
    <property type="match status" value="1"/>
</dbReference>
<evidence type="ECO:0000313" key="3">
    <source>
        <dbReference type="Proteomes" id="UP000805614"/>
    </source>
</evidence>
<reference evidence="2 3" key="1">
    <citation type="submission" date="2020-06" db="EMBL/GenBank/DDBJ databases">
        <title>Actinomadura xiongansis sp. nov., isolated from soil of Baiyangdian.</title>
        <authorList>
            <person name="Zhang X."/>
        </authorList>
    </citation>
    <scope>NUCLEOTIDE SEQUENCE [LARGE SCALE GENOMIC DNA]</scope>
    <source>
        <strain evidence="2 3">HBUM206468</strain>
    </source>
</reference>
<keyword evidence="1" id="KW-0472">Membrane</keyword>
<name>A0ABR7M017_9ACTN</name>
<evidence type="ECO:0000256" key="1">
    <source>
        <dbReference type="SAM" id="Phobius"/>
    </source>
</evidence>